<dbReference type="Gene3D" id="3.10.105.10">
    <property type="entry name" value="Dipeptide-binding Protein, Domain 3"/>
    <property type="match status" value="1"/>
</dbReference>
<proteinExistence type="inferred from homology"/>
<dbReference type="GO" id="GO:0043190">
    <property type="term" value="C:ATP-binding cassette (ABC) transporter complex"/>
    <property type="evidence" value="ECO:0007669"/>
    <property type="project" value="InterPro"/>
</dbReference>
<comment type="similarity">
    <text evidence="2">Belongs to the bacterial solute-binding protein 5 family.</text>
</comment>
<evidence type="ECO:0000256" key="1">
    <source>
        <dbReference type="ARBA" id="ARBA00004418"/>
    </source>
</evidence>
<name>A0A1T4JK37_9HYPH</name>
<dbReference type="GO" id="GO:1904680">
    <property type="term" value="F:peptide transmembrane transporter activity"/>
    <property type="evidence" value="ECO:0007669"/>
    <property type="project" value="TreeGrafter"/>
</dbReference>
<dbReference type="InterPro" id="IPR030678">
    <property type="entry name" value="Peptide/Ni-bd"/>
</dbReference>
<evidence type="ECO:0000313" key="6">
    <source>
        <dbReference type="Proteomes" id="UP000190092"/>
    </source>
</evidence>
<dbReference type="GO" id="GO:0030288">
    <property type="term" value="C:outer membrane-bounded periplasmic space"/>
    <property type="evidence" value="ECO:0007669"/>
    <property type="project" value="UniProtKB-ARBA"/>
</dbReference>
<dbReference type="PIRSF" id="PIRSF002741">
    <property type="entry name" value="MppA"/>
    <property type="match status" value="1"/>
</dbReference>
<dbReference type="PANTHER" id="PTHR30290:SF38">
    <property type="entry name" value="D,D-DIPEPTIDE-BINDING PERIPLASMIC PROTEIN DDPA-RELATED"/>
    <property type="match status" value="1"/>
</dbReference>
<dbReference type="PANTHER" id="PTHR30290">
    <property type="entry name" value="PERIPLASMIC BINDING COMPONENT OF ABC TRANSPORTER"/>
    <property type="match status" value="1"/>
</dbReference>
<protein>
    <submittedName>
        <fullName evidence="5">Peptide/nickel transport system substrate-binding protein</fullName>
    </submittedName>
</protein>
<keyword evidence="3" id="KW-0732">Signal</keyword>
<dbReference type="EMBL" id="FUWJ01000001">
    <property type="protein sequence ID" value="SJZ30519.1"/>
    <property type="molecule type" value="Genomic_DNA"/>
</dbReference>
<keyword evidence="6" id="KW-1185">Reference proteome</keyword>
<dbReference type="Gene3D" id="3.40.190.10">
    <property type="entry name" value="Periplasmic binding protein-like II"/>
    <property type="match status" value="1"/>
</dbReference>
<sequence length="517" mass="57157">MAAATLAAPNLASAQSSKTLRFVPQADLALLDPVQSTGLVIRHHALLVFDTLYGVDEQQRAQPQMVQGHVVENDGLLWRLTLREGLKFHDGQKVLARDCVASIKRWGVRDSYGLSLMAVVDDLSAVSDNEIQFRLKRPFPLLPDVLGKAGTNICVVMPERLAQTDPMQRVNEMVGSGPFRFVASERVPGSLNVYAKFTDYVPRSSGETSFLAGPKIANFDRVEWRTIPDAATAAAALQTGEVDWWEQPISDLIPRLKSNRNLKVEVLDRFGAVAMIRFNHLLPPFDRPEMRQALLGAIKQDEYMIAVAGEDRAYWKDGVGFFAPGSSMANDARLDALPSRPDVDRVKQALRAAGYSGERIVFPVPTDFPALNAMSEVAGDMMRRAGINLDYQALDWGTVLQRVASQQPVDKGGWNIWCNYSTGISAVNPAAHTYLRGLGRSGTFGWPTSPTLEQLRSGWLDAGDESARVEICKQMQVQAFQDLPYIPLGVFYQPTAYRTSLQGVLKGFPLFYNVKRA</sequence>
<dbReference type="STRING" id="225324.SAMN02745126_00035"/>
<dbReference type="SUPFAM" id="SSF53850">
    <property type="entry name" value="Periplasmic binding protein-like II"/>
    <property type="match status" value="1"/>
</dbReference>
<dbReference type="InterPro" id="IPR000914">
    <property type="entry name" value="SBP_5_dom"/>
</dbReference>
<evidence type="ECO:0000256" key="3">
    <source>
        <dbReference type="ARBA" id="ARBA00022729"/>
    </source>
</evidence>
<organism evidence="5 6">
    <name type="scientific">Enhydrobacter aerosaccus</name>
    <dbReference type="NCBI Taxonomy" id="225324"/>
    <lineage>
        <taxon>Bacteria</taxon>
        <taxon>Pseudomonadati</taxon>
        <taxon>Pseudomonadota</taxon>
        <taxon>Alphaproteobacteria</taxon>
        <taxon>Hyphomicrobiales</taxon>
        <taxon>Enhydrobacter</taxon>
    </lineage>
</organism>
<feature type="domain" description="Solute-binding protein family 5" evidence="4">
    <location>
        <begin position="62"/>
        <end position="438"/>
    </location>
</feature>
<dbReference type="Pfam" id="PF00496">
    <property type="entry name" value="SBP_bac_5"/>
    <property type="match status" value="1"/>
</dbReference>
<dbReference type="Proteomes" id="UP000190092">
    <property type="component" value="Unassembled WGS sequence"/>
</dbReference>
<reference evidence="6" key="1">
    <citation type="submission" date="2017-02" db="EMBL/GenBank/DDBJ databases">
        <authorList>
            <person name="Varghese N."/>
            <person name="Submissions S."/>
        </authorList>
    </citation>
    <scope>NUCLEOTIDE SEQUENCE [LARGE SCALE GENOMIC DNA]</scope>
    <source>
        <strain evidence="6">ATCC 27094</strain>
    </source>
</reference>
<accession>A0A1T4JK37</accession>
<dbReference type="GO" id="GO:0015833">
    <property type="term" value="P:peptide transport"/>
    <property type="evidence" value="ECO:0007669"/>
    <property type="project" value="TreeGrafter"/>
</dbReference>
<dbReference type="InterPro" id="IPR039424">
    <property type="entry name" value="SBP_5"/>
</dbReference>
<evidence type="ECO:0000256" key="2">
    <source>
        <dbReference type="ARBA" id="ARBA00005695"/>
    </source>
</evidence>
<evidence type="ECO:0000313" key="5">
    <source>
        <dbReference type="EMBL" id="SJZ30519.1"/>
    </source>
</evidence>
<dbReference type="CDD" id="cd08502">
    <property type="entry name" value="PBP2_NikA_DppA_OppA_like_16"/>
    <property type="match status" value="1"/>
</dbReference>
<gene>
    <name evidence="5" type="ORF">SAMN02745126_00035</name>
</gene>
<comment type="subcellular location">
    <subcellularLocation>
        <location evidence="1">Periplasm</location>
    </subcellularLocation>
</comment>
<evidence type="ECO:0000259" key="4">
    <source>
        <dbReference type="Pfam" id="PF00496"/>
    </source>
</evidence>
<dbReference type="AlphaFoldDB" id="A0A1T4JK37"/>